<gene>
    <name evidence="1" type="ORF">DFR52_103332</name>
</gene>
<accession>A0A317PJE0</accession>
<comment type="caution">
    <text evidence="1">The sequence shown here is derived from an EMBL/GenBank/DDBJ whole genome shotgun (WGS) entry which is preliminary data.</text>
</comment>
<name>A0A317PJE0_9HYPH</name>
<dbReference type="AlphaFoldDB" id="A0A317PJE0"/>
<protein>
    <submittedName>
        <fullName evidence="1">Uncharacterized protein</fullName>
    </submittedName>
</protein>
<organism evidence="1 2">
    <name type="scientific">Hoeflea marina</name>
    <dbReference type="NCBI Taxonomy" id="274592"/>
    <lineage>
        <taxon>Bacteria</taxon>
        <taxon>Pseudomonadati</taxon>
        <taxon>Pseudomonadota</taxon>
        <taxon>Alphaproteobacteria</taxon>
        <taxon>Hyphomicrobiales</taxon>
        <taxon>Rhizobiaceae</taxon>
        <taxon>Hoeflea</taxon>
    </lineage>
</organism>
<evidence type="ECO:0000313" key="1">
    <source>
        <dbReference type="EMBL" id="PWW00130.1"/>
    </source>
</evidence>
<dbReference type="Proteomes" id="UP000246352">
    <property type="component" value="Unassembled WGS sequence"/>
</dbReference>
<dbReference type="EMBL" id="QGTR01000003">
    <property type="protein sequence ID" value="PWW00130.1"/>
    <property type="molecule type" value="Genomic_DNA"/>
</dbReference>
<sequence length="154" mass="17933">MLGLVAWGVRTGYGGTLSFEFGEPRLHVIERKSGLRRSAFVEGEWRLWTYCSHWLARENGIQLAWNEDEDWLTARAAARLNGQKFVKVAVDPTERRATFTFDLGGVLETWPYGDDPTHEQWIMFSRDEVFAYRDDGCYSRHPRVAPPEQWLPLR</sequence>
<evidence type="ECO:0000313" key="2">
    <source>
        <dbReference type="Proteomes" id="UP000246352"/>
    </source>
</evidence>
<reference evidence="1 2" key="1">
    <citation type="submission" date="2018-05" db="EMBL/GenBank/DDBJ databases">
        <title>Genomic Encyclopedia of Type Strains, Phase IV (KMG-IV): sequencing the most valuable type-strain genomes for metagenomic binning, comparative biology and taxonomic classification.</title>
        <authorList>
            <person name="Goeker M."/>
        </authorList>
    </citation>
    <scope>NUCLEOTIDE SEQUENCE [LARGE SCALE GENOMIC DNA]</scope>
    <source>
        <strain evidence="1 2">DSM 16791</strain>
    </source>
</reference>
<keyword evidence="2" id="KW-1185">Reference proteome</keyword>
<proteinExistence type="predicted"/>